<protein>
    <submittedName>
        <fullName evidence="1">Uncharacterized protein</fullName>
    </submittedName>
</protein>
<sequence>MSGYNLDSDGDVAISIRQSIFQMQHRGVTTDETYENVVATVRGFVWRQNLVNLFTYVLRKTIAPGTNAVVVGAATTAVVRPSRMGSCLTSQLCSDKSSG</sequence>
<dbReference type="Proteomes" id="UP000198211">
    <property type="component" value="Unassembled WGS sequence"/>
</dbReference>
<dbReference type="AlphaFoldDB" id="A0A225WL98"/>
<evidence type="ECO:0000313" key="1">
    <source>
        <dbReference type="EMBL" id="OWZ18028.1"/>
    </source>
</evidence>
<name>A0A225WL98_9STRA</name>
<reference evidence="2" key="1">
    <citation type="submission" date="2017-03" db="EMBL/GenBank/DDBJ databases">
        <title>Phytopthora megakarya and P. palmivora, two closely related causual agents of cacao black pod achieved similar genome size and gene model numbers by different mechanisms.</title>
        <authorList>
            <person name="Ali S."/>
            <person name="Shao J."/>
            <person name="Larry D.J."/>
            <person name="Kronmiller B."/>
            <person name="Shen D."/>
            <person name="Strem M.D."/>
            <person name="Melnick R.L."/>
            <person name="Guiltinan M.J."/>
            <person name="Tyler B.M."/>
            <person name="Meinhardt L.W."/>
            <person name="Bailey B.A."/>
        </authorList>
    </citation>
    <scope>NUCLEOTIDE SEQUENCE [LARGE SCALE GENOMIC DNA]</scope>
    <source>
        <strain evidence="2">zdho120</strain>
    </source>
</reference>
<proteinExistence type="predicted"/>
<organism evidence="1 2">
    <name type="scientific">Phytophthora megakarya</name>
    <dbReference type="NCBI Taxonomy" id="4795"/>
    <lineage>
        <taxon>Eukaryota</taxon>
        <taxon>Sar</taxon>
        <taxon>Stramenopiles</taxon>
        <taxon>Oomycota</taxon>
        <taxon>Peronosporomycetes</taxon>
        <taxon>Peronosporales</taxon>
        <taxon>Peronosporaceae</taxon>
        <taxon>Phytophthora</taxon>
    </lineage>
</organism>
<gene>
    <name evidence="1" type="ORF">PHMEG_0007947</name>
</gene>
<dbReference type="EMBL" id="NBNE01000653">
    <property type="protein sequence ID" value="OWZ18028.1"/>
    <property type="molecule type" value="Genomic_DNA"/>
</dbReference>
<evidence type="ECO:0000313" key="2">
    <source>
        <dbReference type="Proteomes" id="UP000198211"/>
    </source>
</evidence>
<accession>A0A225WL98</accession>
<comment type="caution">
    <text evidence="1">The sequence shown here is derived from an EMBL/GenBank/DDBJ whole genome shotgun (WGS) entry which is preliminary data.</text>
</comment>
<keyword evidence="2" id="KW-1185">Reference proteome</keyword>